<feature type="region of interest" description="Disordered" evidence="1">
    <location>
        <begin position="190"/>
        <end position="212"/>
    </location>
</feature>
<feature type="compositionally biased region" description="Low complexity" evidence="1">
    <location>
        <begin position="642"/>
        <end position="651"/>
    </location>
</feature>
<evidence type="ECO:0000256" key="1">
    <source>
        <dbReference type="SAM" id="MobiDB-lite"/>
    </source>
</evidence>
<organism evidence="2 3">
    <name type="scientific">Mycena albidolilacea</name>
    <dbReference type="NCBI Taxonomy" id="1033008"/>
    <lineage>
        <taxon>Eukaryota</taxon>
        <taxon>Fungi</taxon>
        <taxon>Dikarya</taxon>
        <taxon>Basidiomycota</taxon>
        <taxon>Agaricomycotina</taxon>
        <taxon>Agaricomycetes</taxon>
        <taxon>Agaricomycetidae</taxon>
        <taxon>Agaricales</taxon>
        <taxon>Marasmiineae</taxon>
        <taxon>Mycenaceae</taxon>
        <taxon>Mycena</taxon>
    </lineage>
</organism>
<dbReference type="Proteomes" id="UP001218218">
    <property type="component" value="Unassembled WGS sequence"/>
</dbReference>
<protein>
    <submittedName>
        <fullName evidence="2">Uncharacterized protein</fullName>
    </submittedName>
</protein>
<dbReference type="EMBL" id="JARIHO010000015">
    <property type="protein sequence ID" value="KAJ7349603.1"/>
    <property type="molecule type" value="Genomic_DNA"/>
</dbReference>
<keyword evidence="3" id="KW-1185">Reference proteome</keyword>
<feature type="region of interest" description="Disordered" evidence="1">
    <location>
        <begin position="143"/>
        <end position="167"/>
    </location>
</feature>
<name>A0AAD7EUR0_9AGAR</name>
<dbReference type="AlphaFoldDB" id="A0AAD7EUR0"/>
<feature type="compositionally biased region" description="Basic and acidic residues" evidence="1">
    <location>
        <begin position="156"/>
        <end position="167"/>
    </location>
</feature>
<proteinExistence type="predicted"/>
<accession>A0AAD7EUR0</accession>
<comment type="caution">
    <text evidence="2">The sequence shown here is derived from an EMBL/GenBank/DDBJ whole genome shotgun (WGS) entry which is preliminary data.</text>
</comment>
<evidence type="ECO:0000313" key="3">
    <source>
        <dbReference type="Proteomes" id="UP001218218"/>
    </source>
</evidence>
<feature type="region of interest" description="Disordered" evidence="1">
    <location>
        <begin position="635"/>
        <end position="658"/>
    </location>
</feature>
<evidence type="ECO:0000313" key="2">
    <source>
        <dbReference type="EMBL" id="KAJ7349603.1"/>
    </source>
</evidence>
<feature type="compositionally biased region" description="Basic and acidic residues" evidence="1">
    <location>
        <begin position="85"/>
        <end position="94"/>
    </location>
</feature>
<reference evidence="2" key="1">
    <citation type="submission" date="2023-03" db="EMBL/GenBank/DDBJ databases">
        <title>Massive genome expansion in bonnet fungi (Mycena s.s.) driven by repeated elements and novel gene families across ecological guilds.</title>
        <authorList>
            <consortium name="Lawrence Berkeley National Laboratory"/>
            <person name="Harder C.B."/>
            <person name="Miyauchi S."/>
            <person name="Viragh M."/>
            <person name="Kuo A."/>
            <person name="Thoen E."/>
            <person name="Andreopoulos B."/>
            <person name="Lu D."/>
            <person name="Skrede I."/>
            <person name="Drula E."/>
            <person name="Henrissat B."/>
            <person name="Morin E."/>
            <person name="Kohler A."/>
            <person name="Barry K."/>
            <person name="LaButti K."/>
            <person name="Morin E."/>
            <person name="Salamov A."/>
            <person name="Lipzen A."/>
            <person name="Mereny Z."/>
            <person name="Hegedus B."/>
            <person name="Baldrian P."/>
            <person name="Stursova M."/>
            <person name="Weitz H."/>
            <person name="Taylor A."/>
            <person name="Grigoriev I.V."/>
            <person name="Nagy L.G."/>
            <person name="Martin F."/>
            <person name="Kauserud H."/>
        </authorList>
    </citation>
    <scope>NUCLEOTIDE SEQUENCE</scope>
    <source>
        <strain evidence="2">CBHHK002</strain>
    </source>
</reference>
<gene>
    <name evidence="2" type="ORF">DFH08DRAFT_935645</name>
</gene>
<sequence length="753" mass="83242">MYAFRRPSLLEGRGRHVKRRYDSLRVALDVRSTQNKQLPKRRLEARTGSAADRVSRSIDEEVCDTEGEEEKREGVETRSAPGKGTEVEDRRGSERVGLGADVHVVDISAFRAGPRQERDESGEQHVRAIIGPGLSLRWPFQRRRRPESTSAGRVQMRGEEGGGREQDGRACVRLLRPFAEPIAGARHLTGRLGPAEHGRARGCTGSARGQTTPAAIDGSVRLRSGLVTSADSEDARQVLRRRWSTSASVSGAESMQSVNRRRSMGAEGVEQRCVLIFKRFQSRCASTEERERTCWVRRGRSVVWSSPATSALGALDREREGAAVCGGWSRTSKAKSKSGKQWRLRVRLDSGPKLKSAKTFDWEKVHARRFCAPGEAVDRAVELAVGGQAVNEERRQAQRGAQAFTHAIDEREQLLACRSSLFLPFPWESTPYVRTTPRKVKVEGQEQERDRRGEVEVVVKEEEEEHATLTELGYFSPPAPLLFSFFQRGAVIGGRLDAVVLQVEWSGWEGLDMCTDSVPTTPIRGVTQDARPLPSLSWARARGRICEGKGRGRRVQSRAPEKTKEERFARHGAAPLMVLMLPLKVADTAGAGLEVENRGAGGIIPGTQERWDGAQTESRGLRHLLPRNAATSRVGGCGPHGVGAADGADASGGEDKDGDRARLRWARRCAPVRLRTVELVSAKGAVYQPDCVLLRREGREVTAIAGFARVVCCGAWLPRWRTYTALAMELDLMFMLRVVANWKFLRTLTCLLG</sequence>
<feature type="region of interest" description="Disordered" evidence="1">
    <location>
        <begin position="36"/>
        <end position="95"/>
    </location>
</feature>